<dbReference type="Pfam" id="PF11172">
    <property type="entry name" value="DUF2959"/>
    <property type="match status" value="1"/>
</dbReference>
<comment type="caution">
    <text evidence="2">The sequence shown here is derived from an EMBL/GenBank/DDBJ whole genome shotgun (WGS) entry which is preliminary data.</text>
</comment>
<keyword evidence="3" id="KW-1185">Reference proteome</keyword>
<dbReference type="EMBL" id="JBEVCJ010000039">
    <property type="protein sequence ID" value="MET1257192.1"/>
    <property type="molecule type" value="Genomic_DNA"/>
</dbReference>
<dbReference type="InterPro" id="IPR043473">
    <property type="entry name" value="S2_sf_CoV"/>
</dbReference>
<proteinExistence type="predicted"/>
<name>A0ABV2BZ28_9GAMM</name>
<protein>
    <submittedName>
        <fullName evidence="2">DUF2959 domain-containing protein</fullName>
    </submittedName>
</protein>
<reference evidence="2 3" key="1">
    <citation type="submission" date="2024-06" db="EMBL/GenBank/DDBJ databases">
        <authorList>
            <person name="Li F."/>
        </authorList>
    </citation>
    <scope>NUCLEOTIDE SEQUENCE [LARGE SCALE GENOMIC DNA]</scope>
    <source>
        <strain evidence="2 3">GXAS 311</strain>
    </source>
</reference>
<dbReference type="Gene3D" id="1.20.5.300">
    <property type="match status" value="1"/>
</dbReference>
<organism evidence="2 3">
    <name type="scientific">Aliikangiella maris</name>
    <dbReference type="NCBI Taxonomy" id="3162458"/>
    <lineage>
        <taxon>Bacteria</taxon>
        <taxon>Pseudomonadati</taxon>
        <taxon>Pseudomonadota</taxon>
        <taxon>Gammaproteobacteria</taxon>
        <taxon>Oceanospirillales</taxon>
        <taxon>Pleioneaceae</taxon>
        <taxon>Aliikangiella</taxon>
    </lineage>
</organism>
<sequence length="214" mass="24553">MYLKKILMVFGLLLVLGGCESVKLKTLEQLGYEKRDILTGRIEKAKDSQEEAKEQFASALEEFQSVVKFDGGELEAVYNRLNEQFKKSQQSAQAVSDRIDSVEYVAEKLFDEWQTELSQYSSASLKQKSQLKLNQTKKRYAALIKTMKKVEKKMQPVLAVFQDQVLYLKHNLNARAIDAIKEELSGIKKDVSVLIKQMNQSISESNQFIKQMEN</sequence>
<evidence type="ECO:0000256" key="1">
    <source>
        <dbReference type="SAM" id="Coils"/>
    </source>
</evidence>
<evidence type="ECO:0000313" key="3">
    <source>
        <dbReference type="Proteomes" id="UP001548189"/>
    </source>
</evidence>
<gene>
    <name evidence="2" type="ORF">ABVT43_18755</name>
</gene>
<dbReference type="SUPFAM" id="SSF111474">
    <property type="entry name" value="Coronavirus S2 glycoprotein"/>
    <property type="match status" value="1"/>
</dbReference>
<dbReference type="PROSITE" id="PS51257">
    <property type="entry name" value="PROKAR_LIPOPROTEIN"/>
    <property type="match status" value="1"/>
</dbReference>
<dbReference type="Proteomes" id="UP001548189">
    <property type="component" value="Unassembled WGS sequence"/>
</dbReference>
<dbReference type="InterPro" id="IPR021342">
    <property type="entry name" value="DUF2959"/>
</dbReference>
<accession>A0ABV2BZ28</accession>
<dbReference type="RefSeq" id="WP_353897774.1">
    <property type="nucleotide sequence ID" value="NZ_JBEVCJ010000039.1"/>
</dbReference>
<feature type="coiled-coil region" evidence="1">
    <location>
        <begin position="35"/>
        <end position="62"/>
    </location>
</feature>
<keyword evidence="1" id="KW-0175">Coiled coil</keyword>
<evidence type="ECO:0000313" key="2">
    <source>
        <dbReference type="EMBL" id="MET1257192.1"/>
    </source>
</evidence>